<comment type="caution">
    <text evidence="3">The sequence shown here is derived from an EMBL/GenBank/DDBJ whole genome shotgun (WGS) entry which is preliminary data.</text>
</comment>
<evidence type="ECO:0000256" key="1">
    <source>
        <dbReference type="ARBA" id="ARBA00006738"/>
    </source>
</evidence>
<accession>A0ABU2WMQ0</accession>
<dbReference type="Pfam" id="PF02021">
    <property type="entry name" value="UPF0102"/>
    <property type="match status" value="1"/>
</dbReference>
<dbReference type="Gene3D" id="3.40.1350.10">
    <property type="match status" value="1"/>
</dbReference>
<reference evidence="3 4" key="1">
    <citation type="submission" date="2023-09" db="EMBL/GenBank/DDBJ databases">
        <authorList>
            <person name="Rey-Velasco X."/>
        </authorList>
    </citation>
    <scope>NUCLEOTIDE SEQUENCE [LARGE SCALE GENOMIC DNA]</scope>
    <source>
        <strain evidence="3 4">W345</strain>
    </source>
</reference>
<dbReference type="EMBL" id="JAVRIC010000022">
    <property type="protein sequence ID" value="MDT0498504.1"/>
    <property type="molecule type" value="Genomic_DNA"/>
</dbReference>
<dbReference type="Proteomes" id="UP001254608">
    <property type="component" value="Unassembled WGS sequence"/>
</dbReference>
<protein>
    <recommendedName>
        <fullName evidence="2">UPF0102 protein RM530_14225</fullName>
    </recommendedName>
</protein>
<name>A0ABU2WMQ0_9GAMM</name>
<evidence type="ECO:0000313" key="3">
    <source>
        <dbReference type="EMBL" id="MDT0498504.1"/>
    </source>
</evidence>
<evidence type="ECO:0000256" key="2">
    <source>
        <dbReference type="HAMAP-Rule" id="MF_00048"/>
    </source>
</evidence>
<evidence type="ECO:0000313" key="4">
    <source>
        <dbReference type="Proteomes" id="UP001254608"/>
    </source>
</evidence>
<organism evidence="3 4">
    <name type="scientific">Banduia mediterranea</name>
    <dbReference type="NCBI Taxonomy" id="3075609"/>
    <lineage>
        <taxon>Bacteria</taxon>
        <taxon>Pseudomonadati</taxon>
        <taxon>Pseudomonadota</taxon>
        <taxon>Gammaproteobacteria</taxon>
        <taxon>Nevskiales</taxon>
        <taxon>Algiphilaceae</taxon>
        <taxon>Banduia</taxon>
    </lineage>
</organism>
<comment type="similarity">
    <text evidence="1 2">Belongs to the UPF0102 family.</text>
</comment>
<dbReference type="NCBIfam" id="TIGR00252">
    <property type="entry name" value="YraN family protein"/>
    <property type="match status" value="1"/>
</dbReference>
<dbReference type="NCBIfam" id="NF009150">
    <property type="entry name" value="PRK12497.1-3"/>
    <property type="match status" value="1"/>
</dbReference>
<gene>
    <name evidence="3" type="ORF">RM530_14225</name>
</gene>
<proteinExistence type="inferred from homology"/>
<dbReference type="InterPro" id="IPR011856">
    <property type="entry name" value="tRNA_endonuc-like_dom_sf"/>
</dbReference>
<sequence length="119" mass="13356">MALKAGQAAETLAQRWLEAQGLKLISRNQHARSGELDLVMRDGDTVAVIEVRQRRSSHFGSAAESVDARKRVRIVQATRSLIARQPELARHPIRFDVVAIDGDDRIEWLRNAFDAGNWA</sequence>
<dbReference type="PANTHER" id="PTHR34039:SF1">
    <property type="entry name" value="UPF0102 PROTEIN YRAN"/>
    <property type="match status" value="1"/>
</dbReference>
<dbReference type="InterPro" id="IPR003509">
    <property type="entry name" value="UPF0102_YraN-like"/>
</dbReference>
<dbReference type="SUPFAM" id="SSF52980">
    <property type="entry name" value="Restriction endonuclease-like"/>
    <property type="match status" value="1"/>
</dbReference>
<dbReference type="PANTHER" id="PTHR34039">
    <property type="entry name" value="UPF0102 PROTEIN YRAN"/>
    <property type="match status" value="1"/>
</dbReference>
<dbReference type="HAMAP" id="MF_00048">
    <property type="entry name" value="UPF0102"/>
    <property type="match status" value="1"/>
</dbReference>
<dbReference type="RefSeq" id="WP_311365916.1">
    <property type="nucleotide sequence ID" value="NZ_JAVRIC010000022.1"/>
</dbReference>
<keyword evidence="4" id="KW-1185">Reference proteome</keyword>
<dbReference type="InterPro" id="IPR011335">
    <property type="entry name" value="Restrct_endonuc-II-like"/>
</dbReference>